<feature type="transmembrane region" description="Helical" evidence="11">
    <location>
        <begin position="350"/>
        <end position="373"/>
    </location>
</feature>
<feature type="transmembrane region" description="Helical" evidence="11">
    <location>
        <begin position="278"/>
        <end position="303"/>
    </location>
</feature>
<evidence type="ECO:0000256" key="1">
    <source>
        <dbReference type="ARBA" id="ARBA00004651"/>
    </source>
</evidence>
<dbReference type="InterPro" id="IPR000832">
    <property type="entry name" value="GPCR_2_secretin-like"/>
</dbReference>
<dbReference type="InterPro" id="IPR001879">
    <property type="entry name" value="GPCR_2_extracellular_dom"/>
</dbReference>
<dbReference type="GeneID" id="106458443"/>
<feature type="domain" description="G-protein coupled receptors family 2 profile 2" evidence="13">
    <location>
        <begin position="122"/>
        <end position="374"/>
    </location>
</feature>
<evidence type="ECO:0000256" key="2">
    <source>
        <dbReference type="ARBA" id="ARBA00005314"/>
    </source>
</evidence>
<keyword evidence="6" id="KW-0297">G-protein coupled receptor</keyword>
<dbReference type="Proteomes" id="UP000694941">
    <property type="component" value="Unplaced"/>
</dbReference>
<evidence type="ECO:0000259" key="13">
    <source>
        <dbReference type="PROSITE" id="PS50261"/>
    </source>
</evidence>
<keyword evidence="14" id="KW-1185">Reference proteome</keyword>
<dbReference type="PANTHER" id="PTHR45620">
    <property type="entry name" value="PDF RECEPTOR-LIKE PROTEIN-RELATED"/>
    <property type="match status" value="1"/>
</dbReference>
<keyword evidence="10" id="KW-0807">Transducer</keyword>
<keyword evidence="3" id="KW-1003">Cell membrane</keyword>
<keyword evidence="5 11" id="KW-1133">Transmembrane helix</keyword>
<dbReference type="PRINTS" id="PR00249">
    <property type="entry name" value="GPCRSECRETIN"/>
</dbReference>
<evidence type="ECO:0000256" key="3">
    <source>
        <dbReference type="ARBA" id="ARBA00022475"/>
    </source>
</evidence>
<evidence type="ECO:0000256" key="7">
    <source>
        <dbReference type="ARBA" id="ARBA00023136"/>
    </source>
</evidence>
<dbReference type="InterPro" id="IPR017983">
    <property type="entry name" value="GPCR_2_secretin-like_CS"/>
</dbReference>
<dbReference type="Pfam" id="PF00002">
    <property type="entry name" value="7tm_2"/>
    <property type="match status" value="1"/>
</dbReference>
<dbReference type="InterPro" id="IPR036445">
    <property type="entry name" value="GPCR_2_extracell_dom_sf"/>
</dbReference>
<comment type="subcellular location">
    <subcellularLocation>
        <location evidence="1">Cell membrane</location>
        <topology evidence="1">Multi-pass membrane protein</topology>
    </subcellularLocation>
</comment>
<dbReference type="InterPro" id="IPR050332">
    <property type="entry name" value="GPCR_2"/>
</dbReference>
<keyword evidence="8" id="KW-0675">Receptor</keyword>
<dbReference type="SUPFAM" id="SSF111418">
    <property type="entry name" value="Hormone receptor domain"/>
    <property type="match status" value="1"/>
</dbReference>
<dbReference type="SUPFAM" id="SSF81321">
    <property type="entry name" value="Family A G protein-coupled receptor-like"/>
    <property type="match status" value="1"/>
</dbReference>
<feature type="transmembrane region" description="Helical" evidence="11">
    <location>
        <begin position="125"/>
        <end position="147"/>
    </location>
</feature>
<evidence type="ECO:0000256" key="8">
    <source>
        <dbReference type="ARBA" id="ARBA00023170"/>
    </source>
</evidence>
<reference evidence="15" key="1">
    <citation type="submission" date="2025-08" db="UniProtKB">
        <authorList>
            <consortium name="RefSeq"/>
        </authorList>
    </citation>
    <scope>IDENTIFICATION</scope>
    <source>
        <tissue evidence="15">Muscle</tissue>
    </source>
</reference>
<feature type="transmembrane region" description="Helical" evidence="11">
    <location>
        <begin position="234"/>
        <end position="258"/>
    </location>
</feature>
<dbReference type="PROSITE" id="PS50227">
    <property type="entry name" value="G_PROTEIN_RECEP_F2_3"/>
    <property type="match status" value="1"/>
</dbReference>
<evidence type="ECO:0000256" key="9">
    <source>
        <dbReference type="ARBA" id="ARBA00023180"/>
    </source>
</evidence>
<accession>A0ABM1S9Q5</accession>
<keyword evidence="9" id="KW-0325">Glycoprotein</keyword>
<dbReference type="InterPro" id="IPR017981">
    <property type="entry name" value="GPCR_2-like_7TM"/>
</dbReference>
<proteinExistence type="inferred from homology"/>
<evidence type="ECO:0000256" key="4">
    <source>
        <dbReference type="ARBA" id="ARBA00022692"/>
    </source>
</evidence>
<dbReference type="RefSeq" id="XP_022240360.1">
    <property type="nucleotide sequence ID" value="XM_022384652.1"/>
</dbReference>
<feature type="transmembrane region" description="Helical" evidence="11">
    <location>
        <begin position="159"/>
        <end position="178"/>
    </location>
</feature>
<comment type="similarity">
    <text evidence="2">Belongs to the G-protein coupled receptor 2 family.</text>
</comment>
<protein>
    <submittedName>
        <fullName evidence="15">Diuretic hormone receptor-like</fullName>
    </submittedName>
</protein>
<organism evidence="14 15">
    <name type="scientific">Limulus polyphemus</name>
    <name type="common">Atlantic horseshoe crab</name>
    <dbReference type="NCBI Taxonomy" id="6850"/>
    <lineage>
        <taxon>Eukaryota</taxon>
        <taxon>Metazoa</taxon>
        <taxon>Ecdysozoa</taxon>
        <taxon>Arthropoda</taxon>
        <taxon>Chelicerata</taxon>
        <taxon>Merostomata</taxon>
        <taxon>Xiphosura</taxon>
        <taxon>Limulidae</taxon>
        <taxon>Limulus</taxon>
    </lineage>
</organism>
<dbReference type="PROSITE" id="PS50261">
    <property type="entry name" value="G_PROTEIN_RECEP_F2_4"/>
    <property type="match status" value="1"/>
</dbReference>
<dbReference type="PROSITE" id="PS00649">
    <property type="entry name" value="G_PROTEIN_RECEP_F2_1"/>
    <property type="match status" value="1"/>
</dbReference>
<dbReference type="PANTHER" id="PTHR45620:SF15">
    <property type="entry name" value="DIURETIC HORMONE 44 RECEPTOR 1-RELATED"/>
    <property type="match status" value="1"/>
</dbReference>
<name>A0ABM1S9Q5_LIMPO</name>
<evidence type="ECO:0000313" key="14">
    <source>
        <dbReference type="Proteomes" id="UP000694941"/>
    </source>
</evidence>
<dbReference type="SMART" id="SM00008">
    <property type="entry name" value="HormR"/>
    <property type="match status" value="1"/>
</dbReference>
<keyword evidence="7 11" id="KW-0472">Membrane</keyword>
<evidence type="ECO:0000256" key="10">
    <source>
        <dbReference type="ARBA" id="ARBA00023224"/>
    </source>
</evidence>
<dbReference type="Gene3D" id="4.10.1240.10">
    <property type="entry name" value="GPCR, family 2, extracellular hormone receptor domain"/>
    <property type="match status" value="1"/>
</dbReference>
<feature type="transmembrane region" description="Helical" evidence="11">
    <location>
        <begin position="324"/>
        <end position="344"/>
    </location>
</feature>
<gene>
    <name evidence="15" type="primary">LOC106458443</name>
</gene>
<dbReference type="InterPro" id="IPR002001">
    <property type="entry name" value="GPCR_2_diuretic_rcpt"/>
</dbReference>
<dbReference type="PRINTS" id="PR01127">
    <property type="entry name" value="DIUHORMONER"/>
</dbReference>
<dbReference type="Pfam" id="PF02793">
    <property type="entry name" value="HRM"/>
    <property type="match status" value="1"/>
</dbReference>
<evidence type="ECO:0000259" key="12">
    <source>
        <dbReference type="PROSITE" id="PS50227"/>
    </source>
</evidence>
<sequence>MSIEEVNFTSWHKEHDFANLSWPALDCLLKFSTNSSPLEKGEPIQCNVTWDGVSCWPPTPAGFKAEISCFSELKGIRYDTSQNASRLCYENGTWANRSDYSNCKHLLTEDEFLKVLWDVKEATTVYYVGYGVSLIALLAALSIFLYFKDLRCLRNTIHTNLFITYILLDLTWIVTAKLQLQINPTVAGTKAACVLTIFLTYLMGTNFFWMFVEGLYLYVLVVKTFSIDIFKIHSYLLVGWGLPAIVLLIWAPVKAFFSPSSTDKFLLCPWQSRDNYDYIFISPVILVLVVNMFFLGQIMWVLITKLRAATTIEHKQYRKAAKALLVLIPLLGVTYVLVIVTPTHRTARVIFTYVQATLLSTQGLSVSILYCFLNGEVQNTLRQHLQRWKTSRSVGGSTRYSITYRFSSSRKSSRLTSCGKGEKLDLKEAKIVTPEDQRICTTGAGKHYRNGSCNREAAQNEVV</sequence>
<keyword evidence="4 11" id="KW-0812">Transmembrane</keyword>
<evidence type="ECO:0000256" key="6">
    <source>
        <dbReference type="ARBA" id="ARBA00023040"/>
    </source>
</evidence>
<feature type="domain" description="G-protein coupled receptors family 2 profile 1" evidence="12">
    <location>
        <begin position="26"/>
        <end position="107"/>
    </location>
</feature>
<feature type="transmembrane region" description="Helical" evidence="11">
    <location>
        <begin position="198"/>
        <end position="222"/>
    </location>
</feature>
<evidence type="ECO:0000256" key="11">
    <source>
        <dbReference type="SAM" id="Phobius"/>
    </source>
</evidence>
<evidence type="ECO:0000256" key="5">
    <source>
        <dbReference type="ARBA" id="ARBA00022989"/>
    </source>
</evidence>
<dbReference type="Gene3D" id="1.20.1070.10">
    <property type="entry name" value="Rhodopsin 7-helix transmembrane proteins"/>
    <property type="match status" value="1"/>
</dbReference>
<evidence type="ECO:0000313" key="15">
    <source>
        <dbReference type="RefSeq" id="XP_022240360.1"/>
    </source>
</evidence>